<keyword evidence="7" id="KW-0375">Hydrogen ion transport</keyword>
<name>A0A163KHD3_ABSGL</name>
<feature type="compositionally biased region" description="Basic residues" evidence="15">
    <location>
        <begin position="648"/>
        <end position="658"/>
    </location>
</feature>
<dbReference type="InterPro" id="IPR036121">
    <property type="entry name" value="ATPase_F1/V1/A1_a/bsu_N_sf"/>
</dbReference>
<dbReference type="InterPro" id="IPR004100">
    <property type="entry name" value="ATPase_F1/V1/A1_a/bsu_N"/>
</dbReference>
<dbReference type="CDD" id="cd18115">
    <property type="entry name" value="ATP-synt_F1_beta_N"/>
    <property type="match status" value="1"/>
</dbReference>
<evidence type="ECO:0000256" key="9">
    <source>
        <dbReference type="ARBA" id="ARBA00022967"/>
    </source>
</evidence>
<feature type="compositionally biased region" description="Basic and acidic residues" evidence="15">
    <location>
        <begin position="624"/>
        <end position="636"/>
    </location>
</feature>
<comment type="similarity">
    <text evidence="2">Belongs to the ATPase alpha/beta chains family.</text>
</comment>
<dbReference type="EMBL" id="LT554871">
    <property type="protein sequence ID" value="SAM07973.1"/>
    <property type="molecule type" value="Genomic_DNA"/>
</dbReference>
<feature type="domain" description="ATPase F1/V1/A1 complex alpha/beta subunit N-terminal" evidence="16">
    <location>
        <begin position="50"/>
        <end position="117"/>
    </location>
</feature>
<feature type="region of interest" description="Disordered" evidence="15">
    <location>
        <begin position="186"/>
        <end position="263"/>
    </location>
</feature>
<sequence length="796" mass="89233">MHFNRIITASRGALRAQKANTALFTKSAMKPVAVKGRQYTTEATPAGQIRSVIGAVVDVQFEQDNLPAILNALEVKDHAGGRLVLEVAQHLGENTVRTIAMDGTEGLVRGQKVVDTGAPITIPVGKEVLGRIINVIGEPIDERGPINAKTHRGIHAEAPEFVDQSPTPEILETGIKVVDLLAPYARGEQQQKQQRPTQHNHGNLDGGDNIIGKNENHTKKPLTALMRQSDPVPSISAPVPTKPRKVSPIPTQSQHSDVRSTTLLNKKSFDGAIAMATAKKHESMNSITGSDDSNRVYESALESPMASTSTILDNHSTALGQSAHHHHSPINTTLVPSLLPPTTSDSSETVTPAGSTHQQFQRVLAPEQISIGSFSSIDIAKTAPQNPSITAPIQQHQQRPQPISPTRNHHDFIDSALQLPAEDLETLQQQVILIQQQREMDRIEYERMEQVHKERTKWMKAEIDRTQTKLLELTAQKRAQQSDNEGPSFGNHHHHHQQQQQHSDGFQRASSSHPSSNAGSGDESSRRQQHPPSSASSTPSSRLHQKSKASVSRSSSKTSNASTYRPKPDQYMDRPPNMDERIPTQADMNSLSRQSSGRKSQQSQRQEHSTPRLPPPRQSRPRSKSTDERPPPEAHYDPAFYDEQQHRPPMRARPRGRSHSVERSQPAFYPYIYPPSDMFEEAIDDEIDDEDDDDEDDDDYGYPQPWFDSFPPPRQRMRPSYYQPPPYMRQRMPARLPPQGFYDFDPAYYPPPPPPRRQQPMDEGYWPPFARYPPMDDPRMAYWRPRGRLSPSEFAS</sequence>
<dbReference type="Gene3D" id="2.40.10.170">
    <property type="match status" value="1"/>
</dbReference>
<feature type="compositionally biased region" description="Polar residues" evidence="15">
    <location>
        <begin position="348"/>
        <end position="358"/>
    </location>
</feature>
<evidence type="ECO:0000256" key="6">
    <source>
        <dbReference type="ARBA" id="ARBA00022741"/>
    </source>
</evidence>
<dbReference type="PANTHER" id="PTHR15184">
    <property type="entry name" value="ATP SYNTHASE"/>
    <property type="match status" value="1"/>
</dbReference>
<feature type="region of interest" description="Disordered" evidence="15">
    <location>
        <begin position="319"/>
        <end position="358"/>
    </location>
</feature>
<evidence type="ECO:0000256" key="14">
    <source>
        <dbReference type="ARBA" id="ARBA00048383"/>
    </source>
</evidence>
<feature type="compositionally biased region" description="Acidic residues" evidence="15">
    <location>
        <begin position="678"/>
        <end position="700"/>
    </location>
</feature>
<organism evidence="17">
    <name type="scientific">Absidia glauca</name>
    <name type="common">Pin mould</name>
    <dbReference type="NCBI Taxonomy" id="4829"/>
    <lineage>
        <taxon>Eukaryota</taxon>
        <taxon>Fungi</taxon>
        <taxon>Fungi incertae sedis</taxon>
        <taxon>Mucoromycota</taxon>
        <taxon>Mucoromycotina</taxon>
        <taxon>Mucoromycetes</taxon>
        <taxon>Mucorales</taxon>
        <taxon>Cunninghamellaceae</taxon>
        <taxon>Absidia</taxon>
    </lineage>
</organism>
<evidence type="ECO:0000256" key="15">
    <source>
        <dbReference type="SAM" id="MobiDB-lite"/>
    </source>
</evidence>
<reference evidence="17" key="1">
    <citation type="submission" date="2016-04" db="EMBL/GenBank/DDBJ databases">
        <authorList>
            <person name="Evans L.H."/>
            <person name="Alamgir A."/>
            <person name="Owens N."/>
            <person name="Weber N.D."/>
            <person name="Virtaneva K."/>
            <person name="Barbian K."/>
            <person name="Babar A."/>
            <person name="Rosenke K."/>
        </authorList>
    </citation>
    <scope>NUCLEOTIDE SEQUENCE [LARGE SCALE GENOMIC DNA]</scope>
    <source>
        <strain evidence="17">CBS 101.48</strain>
    </source>
</reference>
<dbReference type="PANTHER" id="PTHR15184:SF71">
    <property type="entry name" value="ATP SYNTHASE SUBUNIT BETA, MITOCHONDRIAL"/>
    <property type="match status" value="1"/>
</dbReference>
<feature type="compositionally biased region" description="Low complexity" evidence="15">
    <location>
        <begin position="548"/>
        <end position="563"/>
    </location>
</feature>
<comment type="subcellular location">
    <subcellularLocation>
        <location evidence="1">Membrane</location>
    </subcellularLocation>
</comment>
<dbReference type="Pfam" id="PF02874">
    <property type="entry name" value="ATP-synt_ab_N"/>
    <property type="match status" value="1"/>
</dbReference>
<feature type="compositionally biased region" description="Pro residues" evidence="15">
    <location>
        <begin position="748"/>
        <end position="757"/>
    </location>
</feature>
<dbReference type="InParanoid" id="A0A163KHD3"/>
<evidence type="ECO:0000256" key="1">
    <source>
        <dbReference type="ARBA" id="ARBA00004370"/>
    </source>
</evidence>
<evidence type="ECO:0000256" key="3">
    <source>
        <dbReference type="ARBA" id="ARBA00011648"/>
    </source>
</evidence>
<dbReference type="GO" id="GO:0045259">
    <property type="term" value="C:proton-transporting ATP synthase complex"/>
    <property type="evidence" value="ECO:0007669"/>
    <property type="project" value="UniProtKB-KW"/>
</dbReference>
<evidence type="ECO:0000256" key="8">
    <source>
        <dbReference type="ARBA" id="ARBA00022840"/>
    </source>
</evidence>
<evidence type="ECO:0000256" key="2">
    <source>
        <dbReference type="ARBA" id="ARBA00008936"/>
    </source>
</evidence>
<keyword evidence="12" id="KW-0139">CF(1)</keyword>
<comment type="catalytic activity">
    <reaction evidence="14">
        <text>ATP + H2O + 4 H(+)(in) = ADP + phosphate + 5 H(+)(out)</text>
        <dbReference type="Rhea" id="RHEA:57720"/>
        <dbReference type="ChEBI" id="CHEBI:15377"/>
        <dbReference type="ChEBI" id="CHEBI:15378"/>
        <dbReference type="ChEBI" id="CHEBI:30616"/>
        <dbReference type="ChEBI" id="CHEBI:43474"/>
        <dbReference type="ChEBI" id="CHEBI:456216"/>
        <dbReference type="EC" id="7.1.2.2"/>
    </reaction>
</comment>
<feature type="compositionally biased region" description="Polar residues" evidence="15">
    <location>
        <begin position="249"/>
        <end position="263"/>
    </location>
</feature>
<dbReference type="OrthoDB" id="14523at2759"/>
<evidence type="ECO:0000313" key="17">
    <source>
        <dbReference type="EMBL" id="SAM07973.1"/>
    </source>
</evidence>
<dbReference type="InterPro" id="IPR050053">
    <property type="entry name" value="ATPase_alpha/beta_chains"/>
</dbReference>
<evidence type="ECO:0000256" key="7">
    <source>
        <dbReference type="ARBA" id="ARBA00022781"/>
    </source>
</evidence>
<dbReference type="STRING" id="4829.A0A163KHD3"/>
<keyword evidence="11" id="KW-0472">Membrane</keyword>
<evidence type="ECO:0000256" key="12">
    <source>
        <dbReference type="ARBA" id="ARBA00023196"/>
    </source>
</evidence>
<keyword evidence="5" id="KW-0813">Transport</keyword>
<accession>A0A163KHD3</accession>
<gene>
    <name evidence="17" type="primary">ABSGL_13631.1 scaffold 14267</name>
</gene>
<feature type="compositionally biased region" description="Low complexity" evidence="15">
    <location>
        <begin position="509"/>
        <end position="521"/>
    </location>
</feature>
<keyword evidence="9" id="KW-1278">Translocase</keyword>
<feature type="compositionally biased region" description="Low complexity" evidence="15">
    <location>
        <begin position="592"/>
        <end position="604"/>
    </location>
</feature>
<evidence type="ECO:0000256" key="13">
    <source>
        <dbReference type="ARBA" id="ARBA00023310"/>
    </source>
</evidence>
<feature type="compositionally biased region" description="Polar residues" evidence="15">
    <location>
        <begin position="188"/>
        <end position="201"/>
    </location>
</feature>
<dbReference type="GO" id="GO:0042776">
    <property type="term" value="P:proton motive force-driven mitochondrial ATP synthesis"/>
    <property type="evidence" value="ECO:0007669"/>
    <property type="project" value="TreeGrafter"/>
</dbReference>
<protein>
    <recommendedName>
        <fullName evidence="4">H(+)-transporting two-sector ATPase</fullName>
        <ecNumber evidence="4">7.1.2.2</ecNumber>
    </recommendedName>
</protein>
<keyword evidence="13" id="KW-0066">ATP synthesis</keyword>
<keyword evidence="6" id="KW-0547">Nucleotide-binding</keyword>
<keyword evidence="10" id="KW-0406">Ion transport</keyword>
<dbReference type="InterPro" id="IPR027417">
    <property type="entry name" value="P-loop_NTPase"/>
</dbReference>
<dbReference type="EC" id="7.1.2.2" evidence="4"/>
<evidence type="ECO:0000256" key="11">
    <source>
        <dbReference type="ARBA" id="ARBA00023136"/>
    </source>
</evidence>
<comment type="subunit">
    <text evidence="3">F-type ATPases have 2 components, CF(1) - the catalytic core - and CF(0) - the membrane proton channel. CF(1) has five subunits: alpha(3), beta(3), gamma(1), delta(1), epsilon(1). CF(0) has three main subunits: a, b and c.</text>
</comment>
<dbReference type="Proteomes" id="UP000078561">
    <property type="component" value="Unassembled WGS sequence"/>
</dbReference>
<evidence type="ECO:0000256" key="5">
    <source>
        <dbReference type="ARBA" id="ARBA00022448"/>
    </source>
</evidence>
<feature type="compositionally biased region" description="Basic and acidic residues" evidence="15">
    <location>
        <begin position="566"/>
        <end position="582"/>
    </location>
</feature>
<dbReference type="SUPFAM" id="SSF50615">
    <property type="entry name" value="N-terminal domain of alpha and beta subunits of F1 ATP synthase"/>
    <property type="match status" value="1"/>
</dbReference>
<dbReference type="SUPFAM" id="SSF52540">
    <property type="entry name" value="P-loop containing nucleoside triphosphate hydrolases"/>
    <property type="match status" value="1"/>
</dbReference>
<keyword evidence="8" id="KW-0067">ATP-binding</keyword>
<feature type="compositionally biased region" description="Low complexity" evidence="15">
    <location>
        <begin position="531"/>
        <end position="541"/>
    </location>
</feature>
<dbReference type="Gene3D" id="3.40.50.300">
    <property type="entry name" value="P-loop containing nucleotide triphosphate hydrolases"/>
    <property type="match status" value="1"/>
</dbReference>
<dbReference type="FunFam" id="2.40.10.170:FF:000004">
    <property type="entry name" value="ATP synthase subunit beta"/>
    <property type="match status" value="1"/>
</dbReference>
<dbReference type="GO" id="GO:0046933">
    <property type="term" value="F:proton-transporting ATP synthase activity, rotational mechanism"/>
    <property type="evidence" value="ECO:0007669"/>
    <property type="project" value="TreeGrafter"/>
</dbReference>
<keyword evidence="18" id="KW-1185">Reference proteome</keyword>
<feature type="region of interest" description="Disordered" evidence="15">
    <location>
        <begin position="478"/>
        <end position="769"/>
    </location>
</feature>
<evidence type="ECO:0000256" key="10">
    <source>
        <dbReference type="ARBA" id="ARBA00023065"/>
    </source>
</evidence>
<dbReference type="GO" id="GO:0005739">
    <property type="term" value="C:mitochondrion"/>
    <property type="evidence" value="ECO:0007669"/>
    <property type="project" value="GOC"/>
</dbReference>
<evidence type="ECO:0000313" key="18">
    <source>
        <dbReference type="Proteomes" id="UP000078561"/>
    </source>
</evidence>
<evidence type="ECO:0000256" key="4">
    <source>
        <dbReference type="ARBA" id="ARBA00012473"/>
    </source>
</evidence>
<proteinExistence type="inferred from homology"/>
<evidence type="ECO:0000259" key="16">
    <source>
        <dbReference type="Pfam" id="PF02874"/>
    </source>
</evidence>
<feature type="compositionally biased region" description="Low complexity" evidence="15">
    <location>
        <begin position="332"/>
        <end position="347"/>
    </location>
</feature>
<dbReference type="GO" id="GO:0005524">
    <property type="term" value="F:ATP binding"/>
    <property type="evidence" value="ECO:0007669"/>
    <property type="project" value="UniProtKB-KW"/>
</dbReference>
<dbReference type="AlphaFoldDB" id="A0A163KHD3"/>